<evidence type="ECO:0000313" key="2">
    <source>
        <dbReference type="EMBL" id="OAE98580.1"/>
    </source>
</evidence>
<feature type="compositionally biased region" description="Basic residues" evidence="1">
    <location>
        <begin position="115"/>
        <end position="130"/>
    </location>
</feature>
<accession>A0A176YA90</accession>
<protein>
    <submittedName>
        <fullName evidence="2">Uncharacterized protein</fullName>
    </submittedName>
</protein>
<dbReference type="EMBL" id="LUUB01000121">
    <property type="protein sequence ID" value="OAE98580.1"/>
    <property type="molecule type" value="Genomic_DNA"/>
</dbReference>
<evidence type="ECO:0000313" key="3">
    <source>
        <dbReference type="Proteomes" id="UP000076959"/>
    </source>
</evidence>
<name>A0A176YA90_9BRAD</name>
<dbReference type="AlphaFoldDB" id="A0A176YA90"/>
<dbReference type="OrthoDB" id="8253939at2"/>
<evidence type="ECO:0000256" key="1">
    <source>
        <dbReference type="SAM" id="MobiDB-lite"/>
    </source>
</evidence>
<reference evidence="2 3" key="1">
    <citation type="submission" date="2016-03" db="EMBL/GenBank/DDBJ databases">
        <title>Draft Genome Sequence of the Strain BR 10245 (Bradyrhizobium sp.) isolated from nodules of Centrolobium paraense.</title>
        <authorList>
            <person name="Simoes-Araujo J.L.Sr."/>
            <person name="Barauna A.C."/>
            <person name="Silva K."/>
            <person name="Zilli J.E."/>
        </authorList>
    </citation>
    <scope>NUCLEOTIDE SEQUENCE [LARGE SCALE GENOMIC DNA]</scope>
    <source>
        <strain evidence="2 3">BR 10245</strain>
    </source>
</reference>
<dbReference type="RefSeq" id="WP_136624326.1">
    <property type="nucleotide sequence ID" value="NZ_LUUB01000121.1"/>
</dbReference>
<sequence>MPLTAYFWKIGAVLLALLFVADFCLPKLPITVNGAADRPAIRIHSDQKWPERVVLDTNSPPVVAPEAVATNIETAAPPVLTRPSATKSDRSSTADALALLPRPGSRSAESTDHKQQRRSHHVSTRTKGHVTPRPIPAVPQTQFAWFGFRYW</sequence>
<proteinExistence type="predicted"/>
<feature type="region of interest" description="Disordered" evidence="1">
    <location>
        <begin position="77"/>
        <end position="136"/>
    </location>
</feature>
<comment type="caution">
    <text evidence="2">The sequence shown here is derived from an EMBL/GenBank/DDBJ whole genome shotgun (WGS) entry which is preliminary data.</text>
</comment>
<dbReference type="Proteomes" id="UP000076959">
    <property type="component" value="Unassembled WGS sequence"/>
</dbReference>
<organism evidence="2 3">
    <name type="scientific">Bradyrhizobium centrolobii</name>
    <dbReference type="NCBI Taxonomy" id="1505087"/>
    <lineage>
        <taxon>Bacteria</taxon>
        <taxon>Pseudomonadati</taxon>
        <taxon>Pseudomonadota</taxon>
        <taxon>Alphaproteobacteria</taxon>
        <taxon>Hyphomicrobiales</taxon>
        <taxon>Nitrobacteraceae</taxon>
        <taxon>Bradyrhizobium</taxon>
    </lineage>
</organism>
<gene>
    <name evidence="2" type="ORF">AYJ54_34080</name>
</gene>
<keyword evidence="3" id="KW-1185">Reference proteome</keyword>